<keyword evidence="10" id="KW-1185">Reference proteome</keyword>
<sequence>MSAALHLVVTLAICPVAAHLLVRARWVWRAPGTGIALWQMLAATWVLSLAGVLITLGLDPYDAPIPEALSAWAGDPLSTVTQDVLVAGGLAVPVAFVAVLVTSWFTVARIRRRHRDVLALVSRTDEAAPGALVVDHPVAVAYCLPGTPSSVVLSTGALRNLSTAELHAVLAHERSHARERHDLVLLPFVALRRCAPRVADAVALLVEMRADDRACREHGPEALASALHRFTASPPAGALGITAASARLERIANRTSASALQRWTALVSGLTLVSTPLSFLVF</sequence>
<keyword evidence="2" id="KW-0479">Metal-binding</keyword>
<dbReference type="Proteomes" id="UP001515943">
    <property type="component" value="Unassembled WGS sequence"/>
</dbReference>
<name>A0ABX1FF13_9PSEU</name>
<accession>A0ABX1FF13</accession>
<dbReference type="InterPro" id="IPR052173">
    <property type="entry name" value="Beta-lactam_resp_regulator"/>
</dbReference>
<dbReference type="CDD" id="cd07326">
    <property type="entry name" value="M56_BlaR1_MecR1_like"/>
    <property type="match status" value="1"/>
</dbReference>
<keyword evidence="1 6" id="KW-0645">Protease</keyword>
<gene>
    <name evidence="9" type="ORF">FXN61_11460</name>
</gene>
<feature type="transmembrane region" description="Helical" evidence="7">
    <location>
        <begin position="84"/>
        <end position="105"/>
    </location>
</feature>
<evidence type="ECO:0000256" key="3">
    <source>
        <dbReference type="ARBA" id="ARBA00022801"/>
    </source>
</evidence>
<keyword evidence="7" id="KW-1133">Transmembrane helix</keyword>
<comment type="similarity">
    <text evidence="6">Belongs to the peptidase M48 family.</text>
</comment>
<feature type="transmembrane region" description="Helical" evidence="7">
    <location>
        <begin position="36"/>
        <end position="58"/>
    </location>
</feature>
<evidence type="ECO:0000313" key="9">
    <source>
        <dbReference type="EMBL" id="NKE57417.1"/>
    </source>
</evidence>
<keyword evidence="5 6" id="KW-0482">Metalloprotease</keyword>
<evidence type="ECO:0000256" key="4">
    <source>
        <dbReference type="ARBA" id="ARBA00022833"/>
    </source>
</evidence>
<evidence type="ECO:0000256" key="1">
    <source>
        <dbReference type="ARBA" id="ARBA00022670"/>
    </source>
</evidence>
<dbReference type="RefSeq" id="WP_167973095.1">
    <property type="nucleotide sequence ID" value="NZ_VSRL01000031.1"/>
</dbReference>
<feature type="domain" description="Peptidase M48" evidence="8">
    <location>
        <begin position="112"/>
        <end position="191"/>
    </location>
</feature>
<protein>
    <submittedName>
        <fullName evidence="9">M56 family metallopeptidase</fullName>
    </submittedName>
</protein>
<evidence type="ECO:0000259" key="8">
    <source>
        <dbReference type="Pfam" id="PF01435"/>
    </source>
</evidence>
<evidence type="ECO:0000313" key="10">
    <source>
        <dbReference type="Proteomes" id="UP001515943"/>
    </source>
</evidence>
<feature type="transmembrane region" description="Helical" evidence="7">
    <location>
        <begin position="6"/>
        <end position="24"/>
    </location>
</feature>
<keyword evidence="7" id="KW-0472">Membrane</keyword>
<keyword evidence="3 6" id="KW-0378">Hydrolase</keyword>
<organism evidence="9 10">
    <name type="scientific">Lentzea indica</name>
    <dbReference type="NCBI Taxonomy" id="2604800"/>
    <lineage>
        <taxon>Bacteria</taxon>
        <taxon>Bacillati</taxon>
        <taxon>Actinomycetota</taxon>
        <taxon>Actinomycetes</taxon>
        <taxon>Pseudonocardiales</taxon>
        <taxon>Pseudonocardiaceae</taxon>
        <taxon>Lentzea</taxon>
    </lineage>
</organism>
<evidence type="ECO:0000256" key="2">
    <source>
        <dbReference type="ARBA" id="ARBA00022723"/>
    </source>
</evidence>
<dbReference type="EMBL" id="VSRL01000031">
    <property type="protein sequence ID" value="NKE57417.1"/>
    <property type="molecule type" value="Genomic_DNA"/>
</dbReference>
<proteinExistence type="inferred from homology"/>
<keyword evidence="7" id="KW-0812">Transmembrane</keyword>
<dbReference type="Pfam" id="PF01435">
    <property type="entry name" value="Peptidase_M48"/>
    <property type="match status" value="1"/>
</dbReference>
<dbReference type="Gene3D" id="3.30.2010.10">
    <property type="entry name" value="Metalloproteases ('zincins'), catalytic domain"/>
    <property type="match status" value="1"/>
</dbReference>
<dbReference type="PANTHER" id="PTHR34978">
    <property type="entry name" value="POSSIBLE SENSOR-TRANSDUCER PROTEIN BLAR"/>
    <property type="match status" value="1"/>
</dbReference>
<comment type="cofactor">
    <cofactor evidence="6">
        <name>Zn(2+)</name>
        <dbReference type="ChEBI" id="CHEBI:29105"/>
    </cofactor>
    <text evidence="6">Binds 1 zinc ion per subunit.</text>
</comment>
<keyword evidence="4 6" id="KW-0862">Zinc</keyword>
<comment type="caution">
    <text evidence="9">The sequence shown here is derived from an EMBL/GenBank/DDBJ whole genome shotgun (WGS) entry which is preliminary data.</text>
</comment>
<reference evidence="9 10" key="1">
    <citation type="submission" date="2019-08" db="EMBL/GenBank/DDBJ databases">
        <title>Lentzea from Indian Himalayas.</title>
        <authorList>
            <person name="Mandal S."/>
            <person name="Mallick Gupta A."/>
            <person name="Maiti P.K."/>
            <person name="Sarkar J."/>
            <person name="Mandal S."/>
        </authorList>
    </citation>
    <scope>NUCLEOTIDE SEQUENCE [LARGE SCALE GENOMIC DNA]</scope>
    <source>
        <strain evidence="9 10">PSKA42</strain>
    </source>
</reference>
<evidence type="ECO:0000256" key="6">
    <source>
        <dbReference type="RuleBase" id="RU003983"/>
    </source>
</evidence>
<evidence type="ECO:0000256" key="7">
    <source>
        <dbReference type="SAM" id="Phobius"/>
    </source>
</evidence>
<evidence type="ECO:0000256" key="5">
    <source>
        <dbReference type="ARBA" id="ARBA00023049"/>
    </source>
</evidence>
<dbReference type="PANTHER" id="PTHR34978:SF3">
    <property type="entry name" value="SLR0241 PROTEIN"/>
    <property type="match status" value="1"/>
</dbReference>
<dbReference type="InterPro" id="IPR001915">
    <property type="entry name" value="Peptidase_M48"/>
</dbReference>